<evidence type="ECO:0000313" key="8">
    <source>
        <dbReference type="Proteomes" id="UP000009192"/>
    </source>
</evidence>
<keyword evidence="4 6" id="KW-1133">Transmembrane helix</keyword>
<keyword evidence="8" id="KW-1185">Reference proteome</keyword>
<gene>
    <name evidence="7" type="primary">Dmoj\GI14894</name>
    <name evidence="7" type="ORF">Dmoj_GI14894</name>
</gene>
<keyword evidence="5 6" id="KW-0472">Membrane</keyword>
<comment type="function">
    <text evidence="6">Gustatory receptor which mediates acceptance or avoidance behavior, depending on its substrates.</text>
</comment>
<feature type="transmembrane region" description="Helical" evidence="6">
    <location>
        <begin position="323"/>
        <end position="343"/>
    </location>
</feature>
<dbReference type="eggNOG" id="ENOG502T8FD">
    <property type="taxonomic scope" value="Eukaryota"/>
</dbReference>
<organism evidence="7 8">
    <name type="scientific">Drosophila mojavensis</name>
    <name type="common">Fruit fly</name>
    <dbReference type="NCBI Taxonomy" id="7230"/>
    <lineage>
        <taxon>Eukaryota</taxon>
        <taxon>Metazoa</taxon>
        <taxon>Ecdysozoa</taxon>
        <taxon>Arthropoda</taxon>
        <taxon>Hexapoda</taxon>
        <taxon>Insecta</taxon>
        <taxon>Pterygota</taxon>
        <taxon>Neoptera</taxon>
        <taxon>Endopterygota</taxon>
        <taxon>Diptera</taxon>
        <taxon>Brachycera</taxon>
        <taxon>Muscomorpha</taxon>
        <taxon>Ephydroidea</taxon>
        <taxon>Drosophilidae</taxon>
        <taxon>Drosophila</taxon>
    </lineage>
</organism>
<dbReference type="GO" id="GO:0005886">
    <property type="term" value="C:plasma membrane"/>
    <property type="evidence" value="ECO:0007669"/>
    <property type="project" value="UniProtKB-SubCell"/>
</dbReference>
<evidence type="ECO:0000256" key="2">
    <source>
        <dbReference type="ARBA" id="ARBA00022475"/>
    </source>
</evidence>
<feature type="transmembrane region" description="Helical" evidence="6">
    <location>
        <begin position="50"/>
        <end position="73"/>
    </location>
</feature>
<keyword evidence="6" id="KW-0807">Transducer</keyword>
<comment type="subcellular location">
    <subcellularLocation>
        <location evidence="1 6">Cell membrane</location>
        <topology evidence="1 6">Multi-pass membrane protein</topology>
    </subcellularLocation>
</comment>
<dbReference type="AlphaFoldDB" id="B4L4A6"/>
<dbReference type="InParanoid" id="B4L4A6"/>
<dbReference type="GO" id="GO:0050909">
    <property type="term" value="P:sensory perception of taste"/>
    <property type="evidence" value="ECO:0007669"/>
    <property type="project" value="InterPro"/>
</dbReference>
<dbReference type="Pfam" id="PF08395">
    <property type="entry name" value="7tm_7"/>
    <property type="match status" value="1"/>
</dbReference>
<feature type="transmembrane region" description="Helical" evidence="6">
    <location>
        <begin position="152"/>
        <end position="173"/>
    </location>
</feature>
<keyword evidence="2 6" id="KW-1003">Cell membrane</keyword>
<evidence type="ECO:0000256" key="5">
    <source>
        <dbReference type="ARBA" id="ARBA00023136"/>
    </source>
</evidence>
<evidence type="ECO:0000256" key="6">
    <source>
        <dbReference type="RuleBase" id="RU363108"/>
    </source>
</evidence>
<dbReference type="OrthoDB" id="8021733at2759"/>
<feature type="transmembrane region" description="Helical" evidence="6">
    <location>
        <begin position="88"/>
        <end position="111"/>
    </location>
</feature>
<evidence type="ECO:0000256" key="1">
    <source>
        <dbReference type="ARBA" id="ARBA00004651"/>
    </source>
</evidence>
<evidence type="ECO:0000313" key="7">
    <source>
        <dbReference type="EMBL" id="EDW07384.2"/>
    </source>
</evidence>
<dbReference type="Proteomes" id="UP000009192">
    <property type="component" value="Unassembled WGS sequence"/>
</dbReference>
<name>B4L4A6_DROMO</name>
<feature type="transmembrane region" description="Helical" evidence="6">
    <location>
        <begin position="401"/>
        <end position="423"/>
    </location>
</feature>
<protein>
    <recommendedName>
        <fullName evidence="6">Gustatory receptor</fullName>
    </recommendedName>
</protein>
<feature type="transmembrane region" description="Helical" evidence="6">
    <location>
        <begin position="289"/>
        <end position="311"/>
    </location>
</feature>
<dbReference type="HOGENOM" id="CLU_055520_0_0_1"/>
<accession>B4L4A6</accession>
<dbReference type="GO" id="GO:0007165">
    <property type="term" value="P:signal transduction"/>
    <property type="evidence" value="ECO:0007669"/>
    <property type="project" value="UniProtKB-KW"/>
</dbReference>
<comment type="similarity">
    <text evidence="6">Belongs to the insect chemoreceptor superfamily. Gustatory receptor (GR) family.</text>
</comment>
<dbReference type="InterPro" id="IPR013604">
    <property type="entry name" value="7TM_chemorcpt"/>
</dbReference>
<evidence type="ECO:0000256" key="4">
    <source>
        <dbReference type="ARBA" id="ARBA00022989"/>
    </source>
</evidence>
<feature type="transmembrane region" description="Helical" evidence="6">
    <location>
        <begin position="20"/>
        <end position="38"/>
    </location>
</feature>
<reference evidence="7 8" key="1">
    <citation type="journal article" date="2007" name="Nature">
        <title>Evolution of genes and genomes on the Drosophila phylogeny.</title>
        <authorList>
            <consortium name="Drosophila 12 Genomes Consortium"/>
            <person name="Clark A.G."/>
            <person name="Eisen M.B."/>
            <person name="Smith D.R."/>
            <person name="Bergman C.M."/>
            <person name="Oliver B."/>
            <person name="Markow T.A."/>
            <person name="Kaufman T.C."/>
            <person name="Kellis M."/>
            <person name="Gelbart W."/>
            <person name="Iyer V.N."/>
            <person name="Pollard D.A."/>
            <person name="Sackton T.B."/>
            <person name="Larracuente A.M."/>
            <person name="Singh N.D."/>
            <person name="Abad J.P."/>
            <person name="Abt D.N."/>
            <person name="Adryan B."/>
            <person name="Aguade M."/>
            <person name="Akashi H."/>
            <person name="Anderson W.W."/>
            <person name="Aquadro C.F."/>
            <person name="Ardell D.H."/>
            <person name="Arguello R."/>
            <person name="Artieri C.G."/>
            <person name="Barbash D.A."/>
            <person name="Barker D."/>
            <person name="Barsanti P."/>
            <person name="Batterham P."/>
            <person name="Batzoglou S."/>
            <person name="Begun D."/>
            <person name="Bhutkar A."/>
            <person name="Blanco E."/>
            <person name="Bosak S.A."/>
            <person name="Bradley R.K."/>
            <person name="Brand A.D."/>
            <person name="Brent M.R."/>
            <person name="Brooks A.N."/>
            <person name="Brown R.H."/>
            <person name="Butlin R.K."/>
            <person name="Caggese C."/>
            <person name="Calvi B.R."/>
            <person name="Bernardo de Carvalho A."/>
            <person name="Caspi A."/>
            <person name="Castrezana S."/>
            <person name="Celniker S.E."/>
            <person name="Chang J.L."/>
            <person name="Chapple C."/>
            <person name="Chatterji S."/>
            <person name="Chinwalla A."/>
            <person name="Civetta A."/>
            <person name="Clifton S.W."/>
            <person name="Comeron J.M."/>
            <person name="Costello J.C."/>
            <person name="Coyne J.A."/>
            <person name="Daub J."/>
            <person name="David R.G."/>
            <person name="Delcher A.L."/>
            <person name="Delehaunty K."/>
            <person name="Do C.B."/>
            <person name="Ebling H."/>
            <person name="Edwards K."/>
            <person name="Eickbush T."/>
            <person name="Evans J.D."/>
            <person name="Filipski A."/>
            <person name="Findeiss S."/>
            <person name="Freyhult E."/>
            <person name="Fulton L."/>
            <person name="Fulton R."/>
            <person name="Garcia A.C."/>
            <person name="Gardiner A."/>
            <person name="Garfield D.A."/>
            <person name="Garvin B.E."/>
            <person name="Gibson G."/>
            <person name="Gilbert D."/>
            <person name="Gnerre S."/>
            <person name="Godfrey J."/>
            <person name="Good R."/>
            <person name="Gotea V."/>
            <person name="Gravely B."/>
            <person name="Greenberg A.J."/>
            <person name="Griffiths-Jones S."/>
            <person name="Gross S."/>
            <person name="Guigo R."/>
            <person name="Gustafson E.A."/>
            <person name="Haerty W."/>
            <person name="Hahn M.W."/>
            <person name="Halligan D.L."/>
            <person name="Halpern A.L."/>
            <person name="Halter G.M."/>
            <person name="Han M.V."/>
            <person name="Heger A."/>
            <person name="Hillier L."/>
            <person name="Hinrichs A.S."/>
            <person name="Holmes I."/>
            <person name="Hoskins R.A."/>
            <person name="Hubisz M.J."/>
            <person name="Hultmark D."/>
            <person name="Huntley M.A."/>
            <person name="Jaffe D.B."/>
            <person name="Jagadeeshan S."/>
            <person name="Jeck W.R."/>
            <person name="Johnson J."/>
            <person name="Jones C.D."/>
            <person name="Jordan W.C."/>
            <person name="Karpen G.H."/>
            <person name="Kataoka E."/>
            <person name="Keightley P.D."/>
            <person name="Kheradpour P."/>
            <person name="Kirkness E.F."/>
            <person name="Koerich L.B."/>
            <person name="Kristiansen K."/>
            <person name="Kudrna D."/>
            <person name="Kulathinal R.J."/>
            <person name="Kumar S."/>
            <person name="Kwok R."/>
            <person name="Lander E."/>
            <person name="Langley C.H."/>
            <person name="Lapoint R."/>
            <person name="Lazzaro B.P."/>
            <person name="Lee S.J."/>
            <person name="Levesque L."/>
            <person name="Li R."/>
            <person name="Lin C.F."/>
            <person name="Lin M.F."/>
            <person name="Lindblad-Toh K."/>
            <person name="Llopart A."/>
            <person name="Long M."/>
            <person name="Low L."/>
            <person name="Lozovsky E."/>
            <person name="Lu J."/>
            <person name="Luo M."/>
            <person name="Machado C.A."/>
            <person name="Makalowski W."/>
            <person name="Marzo M."/>
            <person name="Matsuda M."/>
            <person name="Matzkin L."/>
            <person name="McAllister B."/>
            <person name="McBride C.S."/>
            <person name="McKernan B."/>
            <person name="McKernan K."/>
            <person name="Mendez-Lago M."/>
            <person name="Minx P."/>
            <person name="Mollenhauer M.U."/>
            <person name="Montooth K."/>
            <person name="Mount S.M."/>
            <person name="Mu X."/>
            <person name="Myers E."/>
            <person name="Negre B."/>
            <person name="Newfeld S."/>
            <person name="Nielsen R."/>
            <person name="Noor M.A."/>
            <person name="O'Grady P."/>
            <person name="Pachter L."/>
            <person name="Papaceit M."/>
            <person name="Parisi M.J."/>
            <person name="Parisi M."/>
            <person name="Parts L."/>
            <person name="Pedersen J.S."/>
            <person name="Pesole G."/>
            <person name="Phillippy A.M."/>
            <person name="Ponting C.P."/>
            <person name="Pop M."/>
            <person name="Porcelli D."/>
            <person name="Powell J.R."/>
            <person name="Prohaska S."/>
            <person name="Pruitt K."/>
            <person name="Puig M."/>
            <person name="Quesneville H."/>
            <person name="Ram K.R."/>
            <person name="Rand D."/>
            <person name="Rasmussen M.D."/>
            <person name="Reed L.K."/>
            <person name="Reenan R."/>
            <person name="Reily A."/>
            <person name="Remington K.A."/>
            <person name="Rieger T.T."/>
            <person name="Ritchie M.G."/>
            <person name="Robin C."/>
            <person name="Rogers Y.H."/>
            <person name="Rohde C."/>
            <person name="Rozas J."/>
            <person name="Rubenfield M.J."/>
            <person name="Ruiz A."/>
            <person name="Russo S."/>
            <person name="Salzberg S.L."/>
            <person name="Sanchez-Gracia A."/>
            <person name="Saranga D.J."/>
            <person name="Sato H."/>
            <person name="Schaeffer S.W."/>
            <person name="Schatz M.C."/>
            <person name="Schlenke T."/>
            <person name="Schwartz R."/>
            <person name="Segarra C."/>
            <person name="Singh R.S."/>
            <person name="Sirot L."/>
            <person name="Sirota M."/>
            <person name="Sisneros N.B."/>
            <person name="Smith C.D."/>
            <person name="Smith T.F."/>
            <person name="Spieth J."/>
            <person name="Stage D.E."/>
            <person name="Stark A."/>
            <person name="Stephan W."/>
            <person name="Strausberg R.L."/>
            <person name="Strempel S."/>
            <person name="Sturgill D."/>
            <person name="Sutton G."/>
            <person name="Sutton G.G."/>
            <person name="Tao W."/>
            <person name="Teichmann S."/>
            <person name="Tobari Y.N."/>
            <person name="Tomimura Y."/>
            <person name="Tsolas J.M."/>
            <person name="Valente V.L."/>
            <person name="Venter E."/>
            <person name="Venter J.C."/>
            <person name="Vicario S."/>
            <person name="Vieira F.G."/>
            <person name="Vilella A.J."/>
            <person name="Villasante A."/>
            <person name="Walenz B."/>
            <person name="Wang J."/>
            <person name="Wasserman M."/>
            <person name="Watts T."/>
            <person name="Wilson D."/>
            <person name="Wilson R.K."/>
            <person name="Wing R.A."/>
            <person name="Wolfner M.F."/>
            <person name="Wong A."/>
            <person name="Wong G.K."/>
            <person name="Wu C.I."/>
            <person name="Wu G."/>
            <person name="Yamamoto D."/>
            <person name="Yang H.P."/>
            <person name="Yang S.P."/>
            <person name="Yorke J.A."/>
            <person name="Yoshida K."/>
            <person name="Zdobnov E."/>
            <person name="Zhang P."/>
            <person name="Zhang Y."/>
            <person name="Zimin A.V."/>
            <person name="Baldwin J."/>
            <person name="Abdouelleil A."/>
            <person name="Abdulkadir J."/>
            <person name="Abebe A."/>
            <person name="Abera B."/>
            <person name="Abreu J."/>
            <person name="Acer S.C."/>
            <person name="Aftuck L."/>
            <person name="Alexander A."/>
            <person name="An P."/>
            <person name="Anderson E."/>
            <person name="Anderson S."/>
            <person name="Arachi H."/>
            <person name="Azer M."/>
            <person name="Bachantsang P."/>
            <person name="Barry A."/>
            <person name="Bayul T."/>
            <person name="Berlin A."/>
            <person name="Bessette D."/>
            <person name="Bloom T."/>
            <person name="Blye J."/>
            <person name="Boguslavskiy L."/>
            <person name="Bonnet C."/>
            <person name="Boukhgalter B."/>
            <person name="Bourzgui I."/>
            <person name="Brown A."/>
            <person name="Cahill P."/>
            <person name="Channer S."/>
            <person name="Cheshatsang Y."/>
            <person name="Chuda L."/>
            <person name="Citroen M."/>
            <person name="Collymore A."/>
            <person name="Cooke P."/>
            <person name="Costello M."/>
            <person name="D'Aco K."/>
            <person name="Daza R."/>
            <person name="De Haan G."/>
            <person name="DeGray S."/>
            <person name="DeMaso C."/>
            <person name="Dhargay N."/>
            <person name="Dooley K."/>
            <person name="Dooley E."/>
            <person name="Doricent M."/>
            <person name="Dorje P."/>
            <person name="Dorjee K."/>
            <person name="Dupes A."/>
            <person name="Elong R."/>
            <person name="Falk J."/>
            <person name="Farina A."/>
            <person name="Faro S."/>
            <person name="Ferguson D."/>
            <person name="Fisher S."/>
            <person name="Foley C.D."/>
            <person name="Franke A."/>
            <person name="Friedrich D."/>
            <person name="Gadbois L."/>
            <person name="Gearin G."/>
            <person name="Gearin C.R."/>
            <person name="Giannoukos G."/>
            <person name="Goode T."/>
            <person name="Graham J."/>
            <person name="Grandbois E."/>
            <person name="Grewal S."/>
            <person name="Gyaltsen K."/>
            <person name="Hafez N."/>
            <person name="Hagos B."/>
            <person name="Hall J."/>
            <person name="Henson C."/>
            <person name="Hollinger A."/>
            <person name="Honan T."/>
            <person name="Huard M.D."/>
            <person name="Hughes L."/>
            <person name="Hurhula B."/>
            <person name="Husby M.E."/>
            <person name="Kamat A."/>
            <person name="Kanga B."/>
            <person name="Kashin S."/>
            <person name="Khazanovich D."/>
            <person name="Kisner P."/>
            <person name="Lance K."/>
            <person name="Lara M."/>
            <person name="Lee W."/>
            <person name="Lennon N."/>
            <person name="Letendre F."/>
            <person name="LeVine R."/>
            <person name="Lipovsky A."/>
            <person name="Liu X."/>
            <person name="Liu J."/>
            <person name="Liu S."/>
            <person name="Lokyitsang T."/>
            <person name="Lokyitsang Y."/>
            <person name="Lubonja R."/>
            <person name="Lui A."/>
            <person name="MacDonald P."/>
            <person name="Magnisalis V."/>
            <person name="Maru K."/>
            <person name="Matthews C."/>
            <person name="McCusker W."/>
            <person name="McDonough S."/>
            <person name="Mehta T."/>
            <person name="Meldrim J."/>
            <person name="Meneus L."/>
            <person name="Mihai O."/>
            <person name="Mihalev A."/>
            <person name="Mihova T."/>
            <person name="Mittelman R."/>
            <person name="Mlenga V."/>
            <person name="Montmayeur A."/>
            <person name="Mulrain L."/>
            <person name="Navidi A."/>
            <person name="Naylor J."/>
            <person name="Negash T."/>
            <person name="Nguyen T."/>
            <person name="Nguyen N."/>
            <person name="Nicol R."/>
            <person name="Norbu C."/>
            <person name="Norbu N."/>
            <person name="Novod N."/>
            <person name="O'Neill B."/>
            <person name="Osman S."/>
            <person name="Markiewicz E."/>
            <person name="Oyono O.L."/>
            <person name="Patti C."/>
            <person name="Phunkhang P."/>
            <person name="Pierre F."/>
            <person name="Priest M."/>
            <person name="Raghuraman S."/>
            <person name="Rege F."/>
            <person name="Reyes R."/>
            <person name="Rise C."/>
            <person name="Rogov P."/>
            <person name="Ross K."/>
            <person name="Ryan E."/>
            <person name="Settipalli S."/>
            <person name="Shea T."/>
            <person name="Sherpa N."/>
            <person name="Shi L."/>
            <person name="Shih D."/>
            <person name="Sparrow T."/>
            <person name="Spaulding J."/>
            <person name="Stalker J."/>
            <person name="Stange-Thomann N."/>
            <person name="Stavropoulos S."/>
            <person name="Stone C."/>
            <person name="Strader C."/>
            <person name="Tesfaye S."/>
            <person name="Thomson T."/>
            <person name="Thoulutsang Y."/>
            <person name="Thoulutsang D."/>
            <person name="Topham K."/>
            <person name="Topping I."/>
            <person name="Tsamla T."/>
            <person name="Vassiliev H."/>
            <person name="Vo A."/>
            <person name="Wangchuk T."/>
            <person name="Wangdi T."/>
            <person name="Weiand M."/>
            <person name="Wilkinson J."/>
            <person name="Wilson A."/>
            <person name="Yadav S."/>
            <person name="Young G."/>
            <person name="Yu Q."/>
            <person name="Zembek L."/>
            <person name="Zhong D."/>
            <person name="Zimmer A."/>
            <person name="Zwirko Z."/>
            <person name="Jaffe D.B."/>
            <person name="Alvarez P."/>
            <person name="Brockman W."/>
            <person name="Butler J."/>
            <person name="Chin C."/>
            <person name="Gnerre S."/>
            <person name="Grabherr M."/>
            <person name="Kleber M."/>
            <person name="Mauceli E."/>
            <person name="MacCallum I."/>
        </authorList>
    </citation>
    <scope>NUCLEOTIDE SEQUENCE [LARGE SCALE GENOMIC DNA]</scope>
    <source>
        <strain evidence="8">Tucson 15081-1352.22</strain>
    </source>
</reference>
<keyword evidence="6" id="KW-0675">Receptor</keyword>
<proteinExistence type="inferred from homology"/>
<dbReference type="EMBL" id="CH933810">
    <property type="protein sequence ID" value="EDW07384.2"/>
    <property type="molecule type" value="Genomic_DNA"/>
</dbReference>
<dbReference type="KEGG" id="dmo:Dmoj_GI14894"/>
<sequence length="429" mass="49606">MMTGEPSERQTFWERHELKFYRYGHIYASICGQVIIDYAPQRPIRAPFKLLLIAYSHVLSLLLIVVLPGYFGYNYRALTATDDRRIQLVLYVGFANTLIKYATVIVTYVANTCHFEAINQRCSLQRARLQAAFAASYRGSGWPKRSFELFMYLKFVLINLMIIVQICAIFAIARIDSDTDSDSDSDSDSAAAAQGRRLRIQFAIYAFVLWNYTENMADYFYYVNSCVLLYFRLLHMQLQEELEQLRRLGCGRLLLYGCRLCDRIGLLRERYAQIHGLYADSFRMHQFQLLGLMLTTLITNLTNLFTIFNLLATSSCAFGSFPIAVSGVYALGFYLDTYLLSLVGEYIKVEQTRLALTVRQFSESPALQPPSLNQELEQFSLLLMHCRQPMLCGVVYLDRRLIYLISVTAFSYFITLVQFDIYLRTQHNK</sequence>
<evidence type="ECO:0000256" key="3">
    <source>
        <dbReference type="ARBA" id="ARBA00022692"/>
    </source>
</evidence>
<keyword evidence="3 6" id="KW-0812">Transmembrane</keyword>
<dbReference type="FunCoup" id="B4L4A6">
    <property type="interactions" value="14"/>
</dbReference>